<feature type="region of interest" description="Disordered" evidence="1">
    <location>
        <begin position="196"/>
        <end position="221"/>
    </location>
</feature>
<feature type="compositionally biased region" description="Low complexity" evidence="1">
    <location>
        <begin position="79"/>
        <end position="92"/>
    </location>
</feature>
<gene>
    <name evidence="2" type="ORF">WS71_08265</name>
</gene>
<sequence length="221" mass="24165">MDRPSADDPEMLRDAAPAPLPMTLHIQQYPGQRRARTRRSGAKMARRWREDGATDDARAASEPASRAMRARSDRRWRARAASPARAKRVAQASAHAPYDARGHDRAASPPTRGARPKTCRGTRFRADMSHADSAASHQICASLRHRASSARGAKTVHVGAMPRRVSCSAFWHGICLAIFGESTTIRFAAPNIDPPGNGLPGQRRPTHPVTRPGSQDAVFVW</sequence>
<name>A0A1B4FUD7_9BURK</name>
<evidence type="ECO:0000256" key="1">
    <source>
        <dbReference type="SAM" id="MobiDB-lite"/>
    </source>
</evidence>
<dbReference type="EMBL" id="CP013388">
    <property type="protein sequence ID" value="AOJ07303.1"/>
    <property type="molecule type" value="Genomic_DNA"/>
</dbReference>
<dbReference type="AlphaFoldDB" id="A0A1B4FUD7"/>
<feature type="compositionally biased region" description="Basic residues" evidence="1">
    <location>
        <begin position="33"/>
        <end position="46"/>
    </location>
</feature>
<feature type="compositionally biased region" description="Basic and acidic residues" evidence="1">
    <location>
        <begin position="1"/>
        <end position="13"/>
    </location>
</feature>
<feature type="region of interest" description="Disordered" evidence="1">
    <location>
        <begin position="1"/>
        <end position="119"/>
    </location>
</feature>
<accession>A0A1B4FUD7</accession>
<reference evidence="2 3" key="1">
    <citation type="submission" date="2015-12" db="EMBL/GenBank/DDBJ databases">
        <title>Diversity of Burkholderia near neighbor genomes.</title>
        <authorList>
            <person name="Sahl J."/>
            <person name="Wagner D."/>
            <person name="Keim P."/>
        </authorList>
    </citation>
    <scope>NUCLEOTIDE SEQUENCE [LARGE SCALE GENOMIC DNA]</scope>
    <source>
        <strain evidence="2 3">BDU8</strain>
    </source>
</reference>
<evidence type="ECO:0000313" key="3">
    <source>
        <dbReference type="Proteomes" id="UP000067711"/>
    </source>
</evidence>
<feature type="compositionally biased region" description="Basic and acidic residues" evidence="1">
    <location>
        <begin position="47"/>
        <end position="59"/>
    </location>
</feature>
<proteinExistence type="predicted"/>
<evidence type="ECO:0000313" key="2">
    <source>
        <dbReference type="EMBL" id="AOJ07303.1"/>
    </source>
</evidence>
<dbReference type="Proteomes" id="UP000067711">
    <property type="component" value="Chromosome 2"/>
</dbReference>
<protein>
    <submittedName>
        <fullName evidence="2">Uncharacterized protein</fullName>
    </submittedName>
</protein>
<organism evidence="2 3">
    <name type="scientific">Burkholderia mayonis</name>
    <dbReference type="NCBI Taxonomy" id="1385591"/>
    <lineage>
        <taxon>Bacteria</taxon>
        <taxon>Pseudomonadati</taxon>
        <taxon>Pseudomonadota</taxon>
        <taxon>Betaproteobacteria</taxon>
        <taxon>Burkholderiales</taxon>
        <taxon>Burkholderiaceae</taxon>
        <taxon>Burkholderia</taxon>
        <taxon>pseudomallei group</taxon>
    </lineage>
</organism>